<feature type="region of interest" description="Disordered" evidence="1">
    <location>
        <begin position="216"/>
        <end position="255"/>
    </location>
</feature>
<keyword evidence="4" id="KW-1185">Reference proteome</keyword>
<gene>
    <name evidence="3" type="ORF">B0A48_13587</name>
</gene>
<protein>
    <recommendedName>
        <fullName evidence="2">AB hydrolase-1 domain-containing protein</fullName>
    </recommendedName>
</protein>
<feature type="compositionally biased region" description="Low complexity" evidence="1">
    <location>
        <begin position="632"/>
        <end position="658"/>
    </location>
</feature>
<reference evidence="4" key="1">
    <citation type="submission" date="2017-03" db="EMBL/GenBank/DDBJ databases">
        <title>Genomes of endolithic fungi from Antarctica.</title>
        <authorList>
            <person name="Coleine C."/>
            <person name="Masonjones S."/>
            <person name="Stajich J.E."/>
        </authorList>
    </citation>
    <scope>NUCLEOTIDE SEQUENCE [LARGE SCALE GENOMIC DNA]</scope>
    <source>
        <strain evidence="4">CCFEE 5527</strain>
    </source>
</reference>
<dbReference type="STRING" id="1507870.A0A1V8SPB6"/>
<accession>A0A1V8SPB6</accession>
<evidence type="ECO:0000313" key="3">
    <source>
        <dbReference type="EMBL" id="OQO00900.1"/>
    </source>
</evidence>
<feature type="region of interest" description="Disordered" evidence="1">
    <location>
        <begin position="532"/>
        <end position="683"/>
    </location>
</feature>
<feature type="compositionally biased region" description="Pro residues" evidence="1">
    <location>
        <begin position="480"/>
        <end position="492"/>
    </location>
</feature>
<dbReference type="InterPro" id="IPR000073">
    <property type="entry name" value="AB_hydrolase_1"/>
</dbReference>
<dbReference type="OrthoDB" id="3248508at2759"/>
<feature type="compositionally biased region" description="Low complexity" evidence="1">
    <location>
        <begin position="465"/>
        <end position="479"/>
    </location>
</feature>
<feature type="compositionally biased region" description="Polar residues" evidence="1">
    <location>
        <begin position="1"/>
        <end position="11"/>
    </location>
</feature>
<feature type="domain" description="AB hydrolase-1" evidence="2">
    <location>
        <begin position="80"/>
        <end position="254"/>
    </location>
</feature>
<name>A0A1V8SPB6_9PEZI</name>
<organism evidence="3 4">
    <name type="scientific">Cryoendolithus antarcticus</name>
    <dbReference type="NCBI Taxonomy" id="1507870"/>
    <lineage>
        <taxon>Eukaryota</taxon>
        <taxon>Fungi</taxon>
        <taxon>Dikarya</taxon>
        <taxon>Ascomycota</taxon>
        <taxon>Pezizomycotina</taxon>
        <taxon>Dothideomycetes</taxon>
        <taxon>Dothideomycetidae</taxon>
        <taxon>Cladosporiales</taxon>
        <taxon>Cladosporiaceae</taxon>
        <taxon>Cryoendolithus</taxon>
    </lineage>
</organism>
<feature type="compositionally biased region" description="Polar residues" evidence="1">
    <location>
        <begin position="617"/>
        <end position="631"/>
    </location>
</feature>
<feature type="compositionally biased region" description="Low complexity" evidence="1">
    <location>
        <begin position="220"/>
        <end position="239"/>
    </location>
</feature>
<evidence type="ECO:0000256" key="1">
    <source>
        <dbReference type="SAM" id="MobiDB-lite"/>
    </source>
</evidence>
<dbReference type="PANTHER" id="PTHR47842">
    <property type="entry name" value="EXPRESSED PROTEIN"/>
    <property type="match status" value="1"/>
</dbReference>
<evidence type="ECO:0000259" key="2">
    <source>
        <dbReference type="Pfam" id="PF12697"/>
    </source>
</evidence>
<dbReference type="PANTHER" id="PTHR47842:SF3">
    <property type="entry name" value="DUF676 DOMAIN-CONTAINING PROTEIN"/>
    <property type="match status" value="1"/>
</dbReference>
<dbReference type="Pfam" id="PF12697">
    <property type="entry name" value="Abhydrolase_6"/>
    <property type="match status" value="1"/>
</dbReference>
<feature type="compositionally biased region" description="Basic and acidic residues" evidence="1">
    <location>
        <begin position="398"/>
        <end position="413"/>
    </location>
</feature>
<dbReference type="InParanoid" id="A0A1V8SPB6"/>
<feature type="region of interest" description="Disordered" evidence="1">
    <location>
        <begin position="353"/>
        <end position="503"/>
    </location>
</feature>
<dbReference type="Proteomes" id="UP000192596">
    <property type="component" value="Unassembled WGS sequence"/>
</dbReference>
<feature type="compositionally biased region" description="Basic and acidic residues" evidence="1">
    <location>
        <begin position="438"/>
        <end position="451"/>
    </location>
</feature>
<feature type="region of interest" description="Disordered" evidence="1">
    <location>
        <begin position="1"/>
        <end position="48"/>
    </location>
</feature>
<feature type="compositionally biased region" description="Basic and acidic residues" evidence="1">
    <location>
        <begin position="532"/>
        <end position="595"/>
    </location>
</feature>
<dbReference type="EMBL" id="NAJO01000033">
    <property type="protein sequence ID" value="OQO00900.1"/>
    <property type="molecule type" value="Genomic_DNA"/>
</dbReference>
<dbReference type="Gene3D" id="3.40.50.1820">
    <property type="entry name" value="alpha/beta hydrolase"/>
    <property type="match status" value="1"/>
</dbReference>
<dbReference type="SUPFAM" id="SSF53474">
    <property type="entry name" value="alpha/beta-Hydrolases"/>
    <property type="match status" value="1"/>
</dbReference>
<feature type="compositionally biased region" description="Polar residues" evidence="1">
    <location>
        <begin position="601"/>
        <end position="610"/>
    </location>
</feature>
<proteinExistence type="predicted"/>
<dbReference type="InterPro" id="IPR029058">
    <property type="entry name" value="AB_hydrolase_fold"/>
</dbReference>
<sequence length="732" mass="80905">MDSKSQPNHASSFDRRPVPPPLPPRQPTQDAPPAYESIPDPPEAMLDRSWADQDPRRLSTDSLTPHESNEQGGRRKLLMIYIHGFMGNETSFRSFPAHVHNLLTVLLAETHVVHSKLYPRYRSKRNIRFARDDFSSWLEPHEGSDVDVVLLGHSMGGLVSAEVAIMPPAPPASQPLKHRILGTVNYDVPFLGMHPGVVKSGLASLFAAAPEAPTDKWSGTALAPSESASSSGPTSPSLAHADTFWQPPNPDPNYNAAFPNDQLLPVRKGWANALHFVHKHSDSLGKATKQLVTSHMEFGGAMANYGELKARYGKIRALEEEDGRVRKSVVEYQQNVPPARVRFVNYYTACHGRPKVEKKEEEEEKTLPVGVGGDASLDVQPSSNASAKGSRTPSPRISLEEYRADGTLERKPPEIPSDDDDFEGYHSTAETASLNEMQHMDPHPEPERDLSPEPTPISPTDTMQTLDSRTASLSLTASLPPIPDLPPAPPPLNTSFISDKDTKKLVEKEHARSVKAYEKAVADREKMIKEREKLEKRRAEKADKEAEKAKKAAEKQAKKETESKRELTHSERELKRLADEKERMNREGRRMRGEPEPAPTRGSSMSSGYTTEDELSRQTSTGQPVTRTTSLAPSTTNASLAPSTTNTSTTTSKSAKPPKGNKPKHTGPPKDRKFCSLPPKDSAGQLDPCWVRVFMKNVDEVGAHCGLFFVDERYERLVGETAERVEGWVRGS</sequence>
<comment type="caution">
    <text evidence="3">The sequence shown here is derived from an EMBL/GenBank/DDBJ whole genome shotgun (WGS) entry which is preliminary data.</text>
</comment>
<evidence type="ECO:0000313" key="4">
    <source>
        <dbReference type="Proteomes" id="UP000192596"/>
    </source>
</evidence>
<feature type="compositionally biased region" description="Polar residues" evidence="1">
    <location>
        <begin position="379"/>
        <end position="395"/>
    </location>
</feature>
<dbReference type="AlphaFoldDB" id="A0A1V8SPB6"/>